<dbReference type="OrthoDB" id="8527411at2"/>
<keyword evidence="13" id="KW-1185">Reference proteome</keyword>
<keyword evidence="4 12" id="KW-0418">Kinase</keyword>
<feature type="region of interest" description="Disordered" evidence="8">
    <location>
        <begin position="248"/>
        <end position="283"/>
    </location>
</feature>
<feature type="transmembrane region" description="Helical" evidence="9">
    <location>
        <begin position="320"/>
        <end position="340"/>
    </location>
</feature>
<dbReference type="Gene3D" id="3.30.450.350">
    <property type="entry name" value="CHASE domain"/>
    <property type="match status" value="1"/>
</dbReference>
<evidence type="ECO:0000256" key="8">
    <source>
        <dbReference type="SAM" id="MobiDB-lite"/>
    </source>
</evidence>
<dbReference type="GO" id="GO:0000155">
    <property type="term" value="F:phosphorelay sensor kinase activity"/>
    <property type="evidence" value="ECO:0007669"/>
    <property type="project" value="InterPro"/>
</dbReference>
<dbReference type="InterPro" id="IPR050482">
    <property type="entry name" value="Sensor_HK_TwoCompSys"/>
</dbReference>
<evidence type="ECO:0000259" key="11">
    <source>
        <dbReference type="PROSITE" id="PS50839"/>
    </source>
</evidence>
<reference evidence="12 13" key="1">
    <citation type="submission" date="2017-10" db="EMBL/GenBank/DDBJ databases">
        <title>Massilia psychrophilum sp. nov., a novel purple-pigmented bacterium isolated from Tianshan glacier, Xinjiang Municipality, China.</title>
        <authorList>
            <person name="Wang H."/>
        </authorList>
    </citation>
    <scope>NUCLEOTIDE SEQUENCE [LARGE SCALE GENOMIC DNA]</scope>
    <source>
        <strain evidence="12 13">JCM 30813</strain>
    </source>
</reference>
<evidence type="ECO:0000256" key="1">
    <source>
        <dbReference type="ARBA" id="ARBA00004370"/>
    </source>
</evidence>
<feature type="domain" description="Histidine kinase" evidence="10">
    <location>
        <begin position="396"/>
        <end position="587"/>
    </location>
</feature>
<keyword evidence="5 9" id="KW-1133">Transmembrane helix</keyword>
<dbReference type="InterPro" id="IPR042240">
    <property type="entry name" value="CHASE_sf"/>
</dbReference>
<comment type="caution">
    <text evidence="12">The sequence shown here is derived from an EMBL/GenBank/DDBJ whole genome shotgun (WGS) entry which is preliminary data.</text>
</comment>
<gene>
    <name evidence="12" type="ORF">CR103_16425</name>
</gene>
<dbReference type="PROSITE" id="PS50109">
    <property type="entry name" value="HIS_KIN"/>
    <property type="match status" value="1"/>
</dbReference>
<dbReference type="Pfam" id="PF03924">
    <property type="entry name" value="CHASE"/>
    <property type="match status" value="1"/>
</dbReference>
<evidence type="ECO:0000256" key="7">
    <source>
        <dbReference type="ARBA" id="ARBA00023136"/>
    </source>
</evidence>
<dbReference type="InterPro" id="IPR005467">
    <property type="entry name" value="His_kinase_dom"/>
</dbReference>
<keyword evidence="2" id="KW-0808">Transferase</keyword>
<dbReference type="Gene3D" id="3.30.565.10">
    <property type="entry name" value="Histidine kinase-like ATPase, C-terminal domain"/>
    <property type="match status" value="1"/>
</dbReference>
<proteinExistence type="predicted"/>
<dbReference type="InterPro" id="IPR011712">
    <property type="entry name" value="Sig_transdc_His_kin_sub3_dim/P"/>
</dbReference>
<keyword evidence="3 9" id="KW-0812">Transmembrane</keyword>
<dbReference type="InterPro" id="IPR036890">
    <property type="entry name" value="HATPase_C_sf"/>
</dbReference>
<feature type="domain" description="CHASE" evidence="11">
    <location>
        <begin position="67"/>
        <end position="305"/>
    </location>
</feature>
<comment type="subcellular location">
    <subcellularLocation>
        <location evidence="1">Membrane</location>
    </subcellularLocation>
</comment>
<dbReference type="SMART" id="SM00387">
    <property type="entry name" value="HATPase_c"/>
    <property type="match status" value="1"/>
</dbReference>
<dbReference type="PANTHER" id="PTHR24421:SF59">
    <property type="entry name" value="OXYGEN SENSOR HISTIDINE KINASE NREB"/>
    <property type="match status" value="1"/>
</dbReference>
<dbReference type="InterPro" id="IPR006189">
    <property type="entry name" value="CHASE_dom"/>
</dbReference>
<dbReference type="Proteomes" id="UP000228593">
    <property type="component" value="Unassembled WGS sequence"/>
</dbReference>
<dbReference type="InterPro" id="IPR003594">
    <property type="entry name" value="HATPase_dom"/>
</dbReference>
<dbReference type="Pfam" id="PF07730">
    <property type="entry name" value="HisKA_3"/>
    <property type="match status" value="1"/>
</dbReference>
<accession>A0A2G8SYF7</accession>
<dbReference type="GO" id="GO:0046983">
    <property type="term" value="F:protein dimerization activity"/>
    <property type="evidence" value="ECO:0007669"/>
    <property type="project" value="InterPro"/>
</dbReference>
<keyword evidence="7 9" id="KW-0472">Membrane</keyword>
<evidence type="ECO:0000256" key="5">
    <source>
        <dbReference type="ARBA" id="ARBA00022989"/>
    </source>
</evidence>
<evidence type="ECO:0000313" key="12">
    <source>
        <dbReference type="EMBL" id="PIL38753.1"/>
    </source>
</evidence>
<evidence type="ECO:0000259" key="10">
    <source>
        <dbReference type="PROSITE" id="PS50109"/>
    </source>
</evidence>
<dbReference type="GO" id="GO:0016020">
    <property type="term" value="C:membrane"/>
    <property type="evidence" value="ECO:0007669"/>
    <property type="project" value="UniProtKB-SubCell"/>
</dbReference>
<evidence type="ECO:0000256" key="9">
    <source>
        <dbReference type="SAM" id="Phobius"/>
    </source>
</evidence>
<evidence type="ECO:0000313" key="13">
    <source>
        <dbReference type="Proteomes" id="UP000228593"/>
    </source>
</evidence>
<evidence type="ECO:0000256" key="4">
    <source>
        <dbReference type="ARBA" id="ARBA00022777"/>
    </source>
</evidence>
<protein>
    <submittedName>
        <fullName evidence="12">Histidine kinase</fullName>
    </submittedName>
</protein>
<dbReference type="Pfam" id="PF02518">
    <property type="entry name" value="HATPase_c"/>
    <property type="match status" value="1"/>
</dbReference>
<dbReference type="SUPFAM" id="SSF55874">
    <property type="entry name" value="ATPase domain of HSP90 chaperone/DNA topoisomerase II/histidine kinase"/>
    <property type="match status" value="1"/>
</dbReference>
<dbReference type="AlphaFoldDB" id="A0A2G8SYF7"/>
<dbReference type="PANTHER" id="PTHR24421">
    <property type="entry name" value="NITRATE/NITRITE SENSOR PROTEIN NARX-RELATED"/>
    <property type="match status" value="1"/>
</dbReference>
<keyword evidence="6" id="KW-0902">Two-component regulatory system</keyword>
<feature type="compositionally biased region" description="Polar residues" evidence="8">
    <location>
        <begin position="253"/>
        <end position="264"/>
    </location>
</feature>
<dbReference type="EMBL" id="PDOB01000030">
    <property type="protein sequence ID" value="PIL38753.1"/>
    <property type="molecule type" value="Genomic_DNA"/>
</dbReference>
<sequence>MGKVAFGIGFLLSSAVGLLFFVATANTIEKDAKARFNTMARSVQNMINERVKSYNDVLRGSASLFQATPNLTRKQFHLYVQGLSLEKEFPGIDAINFVRTVTEVELPAFEAKVRQEIAAEPSGYPPFQIIPPGRRAVYDVITYIEPIERWSSRFGVDISGNGDQGRAKARDSRELSASGLPVSFLSGPTRTALSMRLPIYRNDMPASTVAERRTAYLGSVGVGFTVQKLLQGVLGQMPVRGARLALTDVGRRPNSSQPGASSSPRVLFDSSATATMPSPSPARPDSMTFVTTLPIYYTTRLWEFRLSIRKSSLYTGFDAYVPWLAMLAGFVSMMLLFILFQTLSSSSRTAVALAKSMTKELRDSEAKLQRSNDSLRRLGAHADKIKEAERKRIAREIHDDLGQNLLALRIEADMLLLRTGDRHPRLHMRARATVSQIDATIKSVRQIINDLRPSVLDLGLNAAVDWQIAEFGRRTGINCDVVETHQDIQVSEHCATALFRILQESLSNILRHAHATRVQVVLRVERGWILMSVGDNGVGFHPKGHYKLGSFGLIGIEERVNILGGTFDMHSEPGSGTIIRVAVPIPDVLQHPIPLSNPINEREQGTALV</sequence>
<dbReference type="PROSITE" id="PS50839">
    <property type="entry name" value="CHASE"/>
    <property type="match status" value="1"/>
</dbReference>
<dbReference type="SMART" id="SM01079">
    <property type="entry name" value="CHASE"/>
    <property type="match status" value="1"/>
</dbReference>
<dbReference type="Gene3D" id="1.20.5.1930">
    <property type="match status" value="1"/>
</dbReference>
<evidence type="ECO:0000256" key="6">
    <source>
        <dbReference type="ARBA" id="ARBA00023012"/>
    </source>
</evidence>
<name>A0A2G8SYF7_9BURK</name>
<organism evidence="12 13">
    <name type="scientific">Massilia psychrophila</name>
    <dbReference type="NCBI Taxonomy" id="1603353"/>
    <lineage>
        <taxon>Bacteria</taxon>
        <taxon>Pseudomonadati</taxon>
        <taxon>Pseudomonadota</taxon>
        <taxon>Betaproteobacteria</taxon>
        <taxon>Burkholderiales</taxon>
        <taxon>Oxalobacteraceae</taxon>
        <taxon>Telluria group</taxon>
        <taxon>Massilia</taxon>
    </lineage>
</organism>
<evidence type="ECO:0000256" key="2">
    <source>
        <dbReference type="ARBA" id="ARBA00022679"/>
    </source>
</evidence>
<dbReference type="CDD" id="cd16917">
    <property type="entry name" value="HATPase_UhpB-NarQ-NarX-like"/>
    <property type="match status" value="1"/>
</dbReference>
<evidence type="ECO:0000256" key="3">
    <source>
        <dbReference type="ARBA" id="ARBA00022692"/>
    </source>
</evidence>